<evidence type="ECO:0000313" key="2">
    <source>
        <dbReference type="EMBL" id="MPC91517.1"/>
    </source>
</evidence>
<evidence type="ECO:0000313" key="3">
    <source>
        <dbReference type="Proteomes" id="UP000324222"/>
    </source>
</evidence>
<evidence type="ECO:0000256" key="1">
    <source>
        <dbReference type="SAM" id="MobiDB-lite"/>
    </source>
</evidence>
<feature type="compositionally biased region" description="Polar residues" evidence="1">
    <location>
        <begin position="34"/>
        <end position="46"/>
    </location>
</feature>
<proteinExistence type="predicted"/>
<keyword evidence="3" id="KW-1185">Reference proteome</keyword>
<dbReference type="AlphaFoldDB" id="A0A5B7JDT0"/>
<organism evidence="2 3">
    <name type="scientific">Portunus trituberculatus</name>
    <name type="common">Swimming crab</name>
    <name type="synonym">Neptunus trituberculatus</name>
    <dbReference type="NCBI Taxonomy" id="210409"/>
    <lineage>
        <taxon>Eukaryota</taxon>
        <taxon>Metazoa</taxon>
        <taxon>Ecdysozoa</taxon>
        <taxon>Arthropoda</taxon>
        <taxon>Crustacea</taxon>
        <taxon>Multicrustacea</taxon>
        <taxon>Malacostraca</taxon>
        <taxon>Eumalacostraca</taxon>
        <taxon>Eucarida</taxon>
        <taxon>Decapoda</taxon>
        <taxon>Pleocyemata</taxon>
        <taxon>Brachyura</taxon>
        <taxon>Eubrachyura</taxon>
        <taxon>Portunoidea</taxon>
        <taxon>Portunidae</taxon>
        <taxon>Portuninae</taxon>
        <taxon>Portunus</taxon>
    </lineage>
</organism>
<accession>A0A5B7JDT0</accession>
<protein>
    <submittedName>
        <fullName evidence="2">Uncharacterized protein</fullName>
    </submittedName>
</protein>
<sequence length="71" mass="7732">MPPALTCNQRTICSPSLRPGHAHLSGGDVPVTQRLATTTPQGTPSRQHAERARHDGVFSYHTRCLIVLYPA</sequence>
<reference evidence="2 3" key="1">
    <citation type="submission" date="2019-05" db="EMBL/GenBank/DDBJ databases">
        <title>Another draft genome of Portunus trituberculatus and its Hox gene families provides insights of decapod evolution.</title>
        <authorList>
            <person name="Jeong J.-H."/>
            <person name="Song I."/>
            <person name="Kim S."/>
            <person name="Choi T."/>
            <person name="Kim D."/>
            <person name="Ryu S."/>
            <person name="Kim W."/>
        </authorList>
    </citation>
    <scope>NUCLEOTIDE SEQUENCE [LARGE SCALE GENOMIC DNA]</scope>
    <source>
        <tissue evidence="2">Muscle</tissue>
    </source>
</reference>
<gene>
    <name evidence="2" type="ORF">E2C01_086560</name>
</gene>
<comment type="caution">
    <text evidence="2">The sequence shown here is derived from an EMBL/GenBank/DDBJ whole genome shotgun (WGS) entry which is preliminary data.</text>
</comment>
<dbReference type="EMBL" id="VSRR010088034">
    <property type="protein sequence ID" value="MPC91517.1"/>
    <property type="molecule type" value="Genomic_DNA"/>
</dbReference>
<dbReference type="Proteomes" id="UP000324222">
    <property type="component" value="Unassembled WGS sequence"/>
</dbReference>
<name>A0A5B7JDT0_PORTR</name>
<feature type="region of interest" description="Disordered" evidence="1">
    <location>
        <begin position="18"/>
        <end position="54"/>
    </location>
</feature>